<evidence type="ECO:0000313" key="1">
    <source>
        <dbReference type="EMBL" id="EEJ51154.1"/>
    </source>
</evidence>
<reference evidence="1 2" key="1">
    <citation type="submission" date="2009-04" db="EMBL/GenBank/DDBJ databases">
        <authorList>
            <person name="Qin X."/>
            <person name="Bachman B."/>
            <person name="Battles P."/>
            <person name="Bell A."/>
            <person name="Bess C."/>
            <person name="Bickham C."/>
            <person name="Chaboub L."/>
            <person name="Chen D."/>
            <person name="Coyle M."/>
            <person name="Deiros D.R."/>
            <person name="Dinh H."/>
            <person name="Forbes L."/>
            <person name="Fowler G."/>
            <person name="Francisco L."/>
            <person name="Fu Q."/>
            <person name="Gubbala S."/>
            <person name="Hale W."/>
            <person name="Han Y."/>
            <person name="Hemphill L."/>
            <person name="Highlander S.K."/>
            <person name="Hirani K."/>
            <person name="Hogues M."/>
            <person name="Jackson L."/>
            <person name="Jakkamsetti A."/>
            <person name="Javaid M."/>
            <person name="Jiang H."/>
            <person name="Korchina V."/>
            <person name="Kovar C."/>
            <person name="Lara F."/>
            <person name="Lee S."/>
            <person name="Mata R."/>
            <person name="Mathew T."/>
            <person name="Moen C."/>
            <person name="Morales K."/>
            <person name="Munidasa M."/>
            <person name="Nazareth L."/>
            <person name="Ngo R."/>
            <person name="Nguyen L."/>
            <person name="Okwuonu G."/>
            <person name="Ongeri F."/>
            <person name="Patil S."/>
            <person name="Petrosino J."/>
            <person name="Pham C."/>
            <person name="Pham P."/>
            <person name="Pu L.-L."/>
            <person name="Puazo M."/>
            <person name="Raj R."/>
            <person name="Reid J."/>
            <person name="Rouhana J."/>
            <person name="Saada N."/>
            <person name="Shang Y."/>
            <person name="Simmons D."/>
            <person name="Thornton R."/>
            <person name="Warren J."/>
            <person name="Weissenberger G."/>
            <person name="Zhang J."/>
            <person name="Zhang L."/>
            <person name="Zhou C."/>
            <person name="Zhu D."/>
            <person name="Muzny D."/>
            <person name="Worley K."/>
            <person name="Gibbs R."/>
        </authorList>
    </citation>
    <scope>NUCLEOTIDE SEQUENCE [LARGE SCALE GENOMIC DNA]</scope>
    <source>
        <strain evidence="1 2">F0268</strain>
    </source>
</reference>
<evidence type="ECO:0000313" key="2">
    <source>
        <dbReference type="Proteomes" id="UP000004121"/>
    </source>
</evidence>
<sequence length="64" mass="7287">MENAEKKHCPFGSASIPISSIKGRKTQYSRKVRKHPFFLKSSFSSSYHPMEKGLEALRCCHKSS</sequence>
<dbReference type="Proteomes" id="UP000004121">
    <property type="component" value="Unassembled WGS sequence"/>
</dbReference>
<organism evidence="1 2">
    <name type="scientific">Oribacterium sinus F0268</name>
    <dbReference type="NCBI Taxonomy" id="585501"/>
    <lineage>
        <taxon>Bacteria</taxon>
        <taxon>Bacillati</taxon>
        <taxon>Bacillota</taxon>
        <taxon>Clostridia</taxon>
        <taxon>Lachnospirales</taxon>
        <taxon>Lachnospiraceae</taxon>
        <taxon>Oribacterium</taxon>
    </lineage>
</organism>
<dbReference type="STRING" id="585501.HMPREF6123_1578"/>
<protein>
    <submittedName>
        <fullName evidence="1">Uncharacterized protein</fullName>
    </submittedName>
</protein>
<comment type="caution">
    <text evidence="1">The sequence shown here is derived from an EMBL/GenBank/DDBJ whole genome shotgun (WGS) entry which is preliminary data.</text>
</comment>
<dbReference type="HOGENOM" id="CLU_2863462_0_0_9"/>
<keyword evidence="2" id="KW-1185">Reference proteome</keyword>
<dbReference type="EMBL" id="ACKX01000160">
    <property type="protein sequence ID" value="EEJ51154.1"/>
    <property type="molecule type" value="Genomic_DNA"/>
</dbReference>
<name>C2KYK9_9FIRM</name>
<proteinExistence type="predicted"/>
<dbReference type="InParanoid" id="C2KYK9"/>
<accession>C2KYK9</accession>
<gene>
    <name evidence="1" type="ORF">HMPREF6123_1578</name>
</gene>
<dbReference type="AlphaFoldDB" id="C2KYK9"/>